<dbReference type="CDD" id="cd07505">
    <property type="entry name" value="HAD_BPGM-like"/>
    <property type="match status" value="1"/>
</dbReference>
<dbReference type="InterPro" id="IPR010976">
    <property type="entry name" value="B-phosphoglucomutase_hydrolase"/>
</dbReference>
<reference evidence="2 3" key="1">
    <citation type="submission" date="2020-07" db="EMBL/GenBank/DDBJ databases">
        <title>Vibrio marinisediminis sp. nov., isolated from marine sediment.</title>
        <authorList>
            <person name="Ji X."/>
        </authorList>
    </citation>
    <scope>NUCLEOTIDE SEQUENCE [LARGE SCALE GENOMIC DNA]</scope>
    <source>
        <strain evidence="2 3">404</strain>
    </source>
</reference>
<dbReference type="Pfam" id="PF13419">
    <property type="entry name" value="HAD_2"/>
    <property type="match status" value="1"/>
</dbReference>
<dbReference type="InterPro" id="IPR036412">
    <property type="entry name" value="HAD-like_sf"/>
</dbReference>
<dbReference type="PANTHER" id="PTHR43481:SF4">
    <property type="entry name" value="GLYCEROL-1-PHOSPHATE PHOSPHOHYDROLASE 1-RELATED"/>
    <property type="match status" value="1"/>
</dbReference>
<dbReference type="InterPro" id="IPR006439">
    <property type="entry name" value="HAD-SF_hydro_IA"/>
</dbReference>
<comment type="similarity">
    <text evidence="1">Belongs to the HAD-like hydrolase superfamily. CbbY/CbbZ/Gph/YieH family.</text>
</comment>
<dbReference type="InterPro" id="IPR051806">
    <property type="entry name" value="HAD-like_SPP"/>
</dbReference>
<evidence type="ECO:0000313" key="3">
    <source>
        <dbReference type="Proteomes" id="UP000571701"/>
    </source>
</evidence>
<organism evidence="2 3">
    <name type="scientific">Vibrio marinisediminis</name>
    <dbReference type="NCBI Taxonomy" id="2758441"/>
    <lineage>
        <taxon>Bacteria</taxon>
        <taxon>Pseudomonadati</taxon>
        <taxon>Pseudomonadota</taxon>
        <taxon>Gammaproteobacteria</taxon>
        <taxon>Vibrionales</taxon>
        <taxon>Vibrionaceae</taxon>
        <taxon>Vibrio</taxon>
    </lineage>
</organism>
<dbReference type="NCBIfam" id="TIGR01509">
    <property type="entry name" value="HAD-SF-IA-v3"/>
    <property type="match status" value="1"/>
</dbReference>
<dbReference type="PRINTS" id="PR00413">
    <property type="entry name" value="HADHALOGNASE"/>
</dbReference>
<dbReference type="NCBIfam" id="TIGR02009">
    <property type="entry name" value="PGMB-YQAB-SF"/>
    <property type="match status" value="1"/>
</dbReference>
<dbReference type="InterPro" id="IPR023214">
    <property type="entry name" value="HAD_sf"/>
</dbReference>
<dbReference type="PANTHER" id="PTHR43481">
    <property type="entry name" value="FRUCTOSE-1-PHOSPHATE PHOSPHATASE"/>
    <property type="match status" value="1"/>
</dbReference>
<dbReference type="Proteomes" id="UP000571701">
    <property type="component" value="Unassembled WGS sequence"/>
</dbReference>
<protein>
    <submittedName>
        <fullName evidence="2">Beta-phosphoglucomutase family hydrolase</fullName>
    </submittedName>
</protein>
<dbReference type="RefSeq" id="WP_182109255.1">
    <property type="nucleotide sequence ID" value="NZ_JACFYF010000007.1"/>
</dbReference>
<dbReference type="SFLD" id="SFLDG01129">
    <property type="entry name" value="C1.5:_HAD__Beta-PGM__Phosphata"/>
    <property type="match status" value="1"/>
</dbReference>
<dbReference type="SUPFAM" id="SSF56784">
    <property type="entry name" value="HAD-like"/>
    <property type="match status" value="1"/>
</dbReference>
<dbReference type="AlphaFoldDB" id="A0A7W2IU59"/>
<evidence type="ECO:0000313" key="2">
    <source>
        <dbReference type="EMBL" id="MBA5763240.1"/>
    </source>
</evidence>
<evidence type="ECO:0000256" key="1">
    <source>
        <dbReference type="ARBA" id="ARBA00006171"/>
    </source>
</evidence>
<comment type="caution">
    <text evidence="2">The sequence shown here is derived from an EMBL/GenBank/DDBJ whole genome shotgun (WGS) entry which is preliminary data.</text>
</comment>
<gene>
    <name evidence="2" type="ORF">H2O73_12830</name>
</gene>
<dbReference type="InterPro" id="IPR023198">
    <property type="entry name" value="PGP-like_dom2"/>
</dbReference>
<dbReference type="InterPro" id="IPR041492">
    <property type="entry name" value="HAD_2"/>
</dbReference>
<name>A0A7W2IU59_9VIBR</name>
<proteinExistence type="inferred from homology"/>
<keyword evidence="3" id="KW-1185">Reference proteome</keyword>
<sequence>MPLNYDQYHGFIFDMDGTLLDTMPVHLIAWEQTAKKYRFPYSKDWIYSMGGMPSLKILAEINKRYQLNIPIQQASQFKMSTFTDISNHVKRIKPVTDVLEKHVGLKKIAVGTGSQCISAKRLLKLAGLYENIEVLISANDVEHHKPNPDTFLLAAEQLDLQPSQCLVFEDTVIGRQAAHAAQMDCVLWQDEQLVLYPWRGEK</sequence>
<dbReference type="Gene3D" id="1.10.150.240">
    <property type="entry name" value="Putative phosphatase, domain 2"/>
    <property type="match status" value="1"/>
</dbReference>
<keyword evidence="2" id="KW-0378">Hydrolase</keyword>
<dbReference type="Gene3D" id="3.40.50.1000">
    <property type="entry name" value="HAD superfamily/HAD-like"/>
    <property type="match status" value="1"/>
</dbReference>
<dbReference type="EMBL" id="JACFYF010000007">
    <property type="protein sequence ID" value="MBA5763240.1"/>
    <property type="molecule type" value="Genomic_DNA"/>
</dbReference>
<dbReference type="SFLD" id="SFLDS00003">
    <property type="entry name" value="Haloacid_Dehalogenase"/>
    <property type="match status" value="1"/>
</dbReference>
<dbReference type="GO" id="GO:0050308">
    <property type="term" value="F:sugar-phosphatase activity"/>
    <property type="evidence" value="ECO:0007669"/>
    <property type="project" value="TreeGrafter"/>
</dbReference>
<accession>A0A7W2IU59</accession>